<dbReference type="GO" id="GO:0005886">
    <property type="term" value="C:plasma membrane"/>
    <property type="evidence" value="ECO:0007669"/>
    <property type="project" value="UniProtKB-SubCell"/>
</dbReference>
<feature type="transmembrane region" description="Helical" evidence="6">
    <location>
        <begin position="12"/>
        <end position="35"/>
    </location>
</feature>
<dbReference type="Pfam" id="PF06271">
    <property type="entry name" value="RDD"/>
    <property type="match status" value="1"/>
</dbReference>
<keyword evidence="3 6" id="KW-0812">Transmembrane</keyword>
<sequence>MNSDLEKSGFKIRGIAFMLDFLIVSLPFAFLFFIVNDDFSLIWDIGYGFYLTVLPLIWSGYIIGKRIFRIHVVKVNGKRLTLLDMFIREIVGKLLLAYLSFGLSSLISAAMVAFLKDRRSIHDHLSGTCVNHSY</sequence>
<name>A0A1I2T5E1_9BACI</name>
<evidence type="ECO:0000256" key="6">
    <source>
        <dbReference type="SAM" id="Phobius"/>
    </source>
</evidence>
<evidence type="ECO:0000313" key="9">
    <source>
        <dbReference type="Proteomes" id="UP000198897"/>
    </source>
</evidence>
<accession>A0A1I2T5E1</accession>
<feature type="transmembrane region" description="Helical" evidence="6">
    <location>
        <begin position="47"/>
        <end position="64"/>
    </location>
</feature>
<dbReference type="AlphaFoldDB" id="A0A1I2T5E1"/>
<dbReference type="OrthoDB" id="1787043at2"/>
<dbReference type="InterPro" id="IPR051791">
    <property type="entry name" value="Pra-immunoreactive"/>
</dbReference>
<evidence type="ECO:0000256" key="1">
    <source>
        <dbReference type="ARBA" id="ARBA00004651"/>
    </source>
</evidence>
<evidence type="ECO:0000256" key="3">
    <source>
        <dbReference type="ARBA" id="ARBA00022692"/>
    </source>
</evidence>
<protein>
    <submittedName>
        <fullName evidence="8">Uncharacterized membrane protein YckC, RDD family</fullName>
    </submittedName>
</protein>
<evidence type="ECO:0000259" key="7">
    <source>
        <dbReference type="Pfam" id="PF06271"/>
    </source>
</evidence>
<keyword evidence="5 6" id="KW-0472">Membrane</keyword>
<keyword evidence="4 6" id="KW-1133">Transmembrane helix</keyword>
<keyword evidence="9" id="KW-1185">Reference proteome</keyword>
<proteinExistence type="predicted"/>
<keyword evidence="2" id="KW-1003">Cell membrane</keyword>
<evidence type="ECO:0000256" key="2">
    <source>
        <dbReference type="ARBA" id="ARBA00022475"/>
    </source>
</evidence>
<feature type="domain" description="RDD" evidence="7">
    <location>
        <begin position="13"/>
        <end position="126"/>
    </location>
</feature>
<organism evidence="8 9">
    <name type="scientific">Halobacillus alkaliphilus</name>
    <dbReference type="NCBI Taxonomy" id="396056"/>
    <lineage>
        <taxon>Bacteria</taxon>
        <taxon>Bacillati</taxon>
        <taxon>Bacillota</taxon>
        <taxon>Bacilli</taxon>
        <taxon>Bacillales</taxon>
        <taxon>Bacillaceae</taxon>
        <taxon>Halobacillus</taxon>
    </lineage>
</organism>
<dbReference type="EMBL" id="FOOG01000058">
    <property type="protein sequence ID" value="SFG57686.1"/>
    <property type="molecule type" value="Genomic_DNA"/>
</dbReference>
<dbReference type="InterPro" id="IPR010432">
    <property type="entry name" value="RDD"/>
</dbReference>
<evidence type="ECO:0000256" key="4">
    <source>
        <dbReference type="ARBA" id="ARBA00022989"/>
    </source>
</evidence>
<dbReference type="PANTHER" id="PTHR36115:SF9">
    <property type="entry name" value="LMO1584 PROTEIN"/>
    <property type="match status" value="1"/>
</dbReference>
<feature type="transmembrane region" description="Helical" evidence="6">
    <location>
        <begin position="95"/>
        <end position="115"/>
    </location>
</feature>
<dbReference type="Proteomes" id="UP000198897">
    <property type="component" value="Unassembled WGS sequence"/>
</dbReference>
<gene>
    <name evidence="8" type="ORF">SAMN05216353_15818</name>
</gene>
<comment type="subcellular location">
    <subcellularLocation>
        <location evidence="1">Cell membrane</location>
        <topology evidence="1">Multi-pass membrane protein</topology>
    </subcellularLocation>
</comment>
<dbReference type="PANTHER" id="PTHR36115">
    <property type="entry name" value="PROLINE-RICH ANTIGEN HOMOLOG-RELATED"/>
    <property type="match status" value="1"/>
</dbReference>
<dbReference type="RefSeq" id="WP_089754555.1">
    <property type="nucleotide sequence ID" value="NZ_FOOG01000058.1"/>
</dbReference>
<evidence type="ECO:0000256" key="5">
    <source>
        <dbReference type="ARBA" id="ARBA00023136"/>
    </source>
</evidence>
<reference evidence="9" key="1">
    <citation type="submission" date="2016-10" db="EMBL/GenBank/DDBJ databases">
        <authorList>
            <person name="Varghese N."/>
            <person name="Submissions S."/>
        </authorList>
    </citation>
    <scope>NUCLEOTIDE SEQUENCE [LARGE SCALE GENOMIC DNA]</scope>
    <source>
        <strain evidence="9">FP5</strain>
    </source>
</reference>
<evidence type="ECO:0000313" key="8">
    <source>
        <dbReference type="EMBL" id="SFG57686.1"/>
    </source>
</evidence>